<accession>A0ABN8RPD4</accession>
<name>A0ABN8RPD4_9CNID</name>
<evidence type="ECO:0000313" key="1">
    <source>
        <dbReference type="EMBL" id="CAH3181182.1"/>
    </source>
</evidence>
<dbReference type="Proteomes" id="UP001159427">
    <property type="component" value="Unassembled WGS sequence"/>
</dbReference>
<gene>
    <name evidence="1" type="ORF">PEVE_00013309</name>
</gene>
<dbReference type="EMBL" id="CALNXI010001996">
    <property type="protein sequence ID" value="CAH3181182.1"/>
    <property type="molecule type" value="Genomic_DNA"/>
</dbReference>
<organism evidence="1 2">
    <name type="scientific">Porites evermanni</name>
    <dbReference type="NCBI Taxonomy" id="104178"/>
    <lineage>
        <taxon>Eukaryota</taxon>
        <taxon>Metazoa</taxon>
        <taxon>Cnidaria</taxon>
        <taxon>Anthozoa</taxon>
        <taxon>Hexacorallia</taxon>
        <taxon>Scleractinia</taxon>
        <taxon>Fungiina</taxon>
        <taxon>Poritidae</taxon>
        <taxon>Porites</taxon>
    </lineage>
</organism>
<proteinExistence type="predicted"/>
<comment type="caution">
    <text evidence="1">The sequence shown here is derived from an EMBL/GenBank/DDBJ whole genome shotgun (WGS) entry which is preliminary data.</text>
</comment>
<sequence>MTADILCIYALRESKGGAELLRDLGCSPSLVGGIVLPLLGAVPDSAIIIVSGLGDDAQTKLSVGMGKVESKLVYGLSNSTLPGSTIMLLTAAWDGSLVIGKCDL</sequence>
<evidence type="ECO:0000313" key="2">
    <source>
        <dbReference type="Proteomes" id="UP001159427"/>
    </source>
</evidence>
<protein>
    <submittedName>
        <fullName evidence="1">Uncharacterized protein</fullName>
    </submittedName>
</protein>
<reference evidence="1 2" key="1">
    <citation type="submission" date="2022-05" db="EMBL/GenBank/DDBJ databases">
        <authorList>
            <consortium name="Genoscope - CEA"/>
            <person name="William W."/>
        </authorList>
    </citation>
    <scope>NUCLEOTIDE SEQUENCE [LARGE SCALE GENOMIC DNA]</scope>
</reference>
<keyword evidence="2" id="KW-1185">Reference proteome</keyword>